<reference evidence="2" key="1">
    <citation type="submission" date="2015-07" db="EMBL/GenBank/DDBJ databases">
        <title>MeaNS - Measles Nucleotide Surveillance Program.</title>
        <authorList>
            <person name="Tran T."/>
            <person name="Druce J."/>
        </authorList>
    </citation>
    <scope>NUCLEOTIDE SEQUENCE</scope>
    <source>
        <strain evidence="2">UCB-OBI-ISO-001</strain>
        <tissue evidence="2">Gonad</tissue>
    </source>
</reference>
<dbReference type="PROSITE" id="PS51257">
    <property type="entry name" value="PROKAR_LIPOPROTEIN"/>
    <property type="match status" value="1"/>
</dbReference>
<name>A0A0L8GIU5_OCTBM</name>
<proteinExistence type="predicted"/>
<dbReference type="EMBL" id="KQ421658">
    <property type="protein sequence ID" value="KOF76888.1"/>
    <property type="molecule type" value="Genomic_DNA"/>
</dbReference>
<protein>
    <submittedName>
        <fullName evidence="2">Uncharacterized protein</fullName>
    </submittedName>
</protein>
<feature type="signal peptide" evidence="1">
    <location>
        <begin position="1"/>
        <end position="35"/>
    </location>
</feature>
<organism evidence="2">
    <name type="scientific">Octopus bimaculoides</name>
    <name type="common">California two-spotted octopus</name>
    <dbReference type="NCBI Taxonomy" id="37653"/>
    <lineage>
        <taxon>Eukaryota</taxon>
        <taxon>Metazoa</taxon>
        <taxon>Spiralia</taxon>
        <taxon>Lophotrochozoa</taxon>
        <taxon>Mollusca</taxon>
        <taxon>Cephalopoda</taxon>
        <taxon>Coleoidea</taxon>
        <taxon>Octopodiformes</taxon>
        <taxon>Octopoda</taxon>
        <taxon>Incirrata</taxon>
        <taxon>Octopodidae</taxon>
        <taxon>Octopus</taxon>
    </lineage>
</organism>
<gene>
    <name evidence="2" type="ORF">OCBIM_22032804mg</name>
</gene>
<sequence>MQFSKFCCQMKPTRYSVIPLLLLLLLLLLSSSCVTIIIPLKKKMEKKKGKSCPKLCPKHVYVCCSWWSTGQVCFFCEYIFKLMNHSWKEE</sequence>
<evidence type="ECO:0000313" key="2">
    <source>
        <dbReference type="EMBL" id="KOF76888.1"/>
    </source>
</evidence>
<keyword evidence="1" id="KW-0732">Signal</keyword>
<evidence type="ECO:0000256" key="1">
    <source>
        <dbReference type="SAM" id="SignalP"/>
    </source>
</evidence>
<accession>A0A0L8GIU5</accession>
<dbReference type="AlphaFoldDB" id="A0A0L8GIU5"/>
<feature type="chain" id="PRO_5005583035" evidence="1">
    <location>
        <begin position="36"/>
        <end position="90"/>
    </location>
</feature>